<evidence type="ECO:0000256" key="4">
    <source>
        <dbReference type="ARBA" id="ARBA00023136"/>
    </source>
</evidence>
<evidence type="ECO:0000313" key="7">
    <source>
        <dbReference type="Proteomes" id="UP000324104"/>
    </source>
</evidence>
<evidence type="ECO:0000313" key="6">
    <source>
        <dbReference type="EMBL" id="TYT60461.1"/>
    </source>
</evidence>
<keyword evidence="4 5" id="KW-0472">Membrane</keyword>
<keyword evidence="2 5" id="KW-0812">Transmembrane</keyword>
<dbReference type="Pfam" id="PF09685">
    <property type="entry name" value="MamF_MmsF"/>
    <property type="match status" value="1"/>
</dbReference>
<evidence type="ECO:0000256" key="3">
    <source>
        <dbReference type="ARBA" id="ARBA00022989"/>
    </source>
</evidence>
<gene>
    <name evidence="6" type="ORF">FYC77_18620</name>
</gene>
<evidence type="ECO:0000256" key="1">
    <source>
        <dbReference type="ARBA" id="ARBA00004141"/>
    </source>
</evidence>
<keyword evidence="7" id="KW-1185">Reference proteome</keyword>
<dbReference type="AlphaFoldDB" id="A0A5D5AMY5"/>
<proteinExistence type="predicted"/>
<dbReference type="Proteomes" id="UP000324104">
    <property type="component" value="Unassembled WGS sequence"/>
</dbReference>
<evidence type="ECO:0000256" key="5">
    <source>
        <dbReference type="SAM" id="Phobius"/>
    </source>
</evidence>
<protein>
    <submittedName>
        <fullName evidence="6">DUF4870 domain-containing protein</fullName>
    </submittedName>
</protein>
<comment type="caution">
    <text evidence="6">The sequence shown here is derived from an EMBL/GenBank/DDBJ whole genome shotgun (WGS) entry which is preliminary data.</text>
</comment>
<reference evidence="6 7" key="1">
    <citation type="submission" date="2019-08" db="EMBL/GenBank/DDBJ databases">
        <title>Archaea genome.</title>
        <authorList>
            <person name="Kajale S."/>
            <person name="Shouche Y."/>
            <person name="Deshpande N."/>
            <person name="Sharma A."/>
        </authorList>
    </citation>
    <scope>NUCLEOTIDE SEQUENCE [LARGE SCALE GENOMIC DNA]</scope>
    <source>
        <strain evidence="6 7">ESP3B_9</strain>
    </source>
</reference>
<organism evidence="6 7">
    <name type="scientific">Natrialba swarupiae</name>
    <dbReference type="NCBI Taxonomy" id="2448032"/>
    <lineage>
        <taxon>Archaea</taxon>
        <taxon>Methanobacteriati</taxon>
        <taxon>Methanobacteriota</taxon>
        <taxon>Stenosarchaea group</taxon>
        <taxon>Halobacteria</taxon>
        <taxon>Halobacteriales</taxon>
        <taxon>Natrialbaceae</taxon>
        <taxon>Natrialba</taxon>
    </lineage>
</organism>
<dbReference type="InterPro" id="IPR019109">
    <property type="entry name" value="MamF_MmsF"/>
</dbReference>
<comment type="subcellular location">
    <subcellularLocation>
        <location evidence="1">Membrane</location>
        <topology evidence="1">Multi-pass membrane protein</topology>
    </subcellularLocation>
</comment>
<feature type="transmembrane region" description="Helical" evidence="5">
    <location>
        <begin position="62"/>
        <end position="86"/>
    </location>
</feature>
<feature type="transmembrane region" description="Helical" evidence="5">
    <location>
        <begin position="98"/>
        <end position="121"/>
    </location>
</feature>
<sequence>MTTERDVPNAASSTDPGPALLSERPLLGVFVHVIGLFTGIVGPGLLYLVSDREFTRANARNAFNWQLLVFAAGLVVMASVFGWILAVEWTPIPDVIALGWFLVIFVAMFGLVAVIFLNLIFPIIATVKAIFGGAWAYPLTPDFLAWIASYVDR</sequence>
<accession>A0A5D5AMY5</accession>
<dbReference type="EMBL" id="VTAW01000041">
    <property type="protein sequence ID" value="TYT60461.1"/>
    <property type="molecule type" value="Genomic_DNA"/>
</dbReference>
<evidence type="ECO:0000256" key="2">
    <source>
        <dbReference type="ARBA" id="ARBA00022692"/>
    </source>
</evidence>
<dbReference type="RefSeq" id="WP_149083003.1">
    <property type="nucleotide sequence ID" value="NZ_VTAW01000041.1"/>
</dbReference>
<feature type="transmembrane region" description="Helical" evidence="5">
    <location>
        <begin position="26"/>
        <end position="50"/>
    </location>
</feature>
<keyword evidence="3 5" id="KW-1133">Transmembrane helix</keyword>
<name>A0A5D5AMY5_9EURY</name>